<dbReference type="EMBL" id="JAULSW010000008">
    <property type="protein sequence ID" value="KAK3372735.1"/>
    <property type="molecule type" value="Genomic_DNA"/>
</dbReference>
<evidence type="ECO:0000259" key="2">
    <source>
        <dbReference type="Pfam" id="PF01266"/>
    </source>
</evidence>
<dbReference type="AlphaFoldDB" id="A0AAE0N761"/>
<dbReference type="Gene3D" id="3.50.50.60">
    <property type="entry name" value="FAD/NAD(P)-binding domain"/>
    <property type="match status" value="1"/>
</dbReference>
<keyword evidence="1" id="KW-0812">Transmembrane</keyword>
<dbReference type="SUPFAM" id="SSF54373">
    <property type="entry name" value="FAD-linked reductases, C-terminal domain"/>
    <property type="match status" value="1"/>
</dbReference>
<feature type="domain" description="FAD dependent oxidoreductase" evidence="2">
    <location>
        <begin position="11"/>
        <end position="373"/>
    </location>
</feature>
<dbReference type="SUPFAM" id="SSF51905">
    <property type="entry name" value="FAD/NAD(P)-binding domain"/>
    <property type="match status" value="1"/>
</dbReference>
<gene>
    <name evidence="3" type="ORF">B0H63DRAFT_485559</name>
</gene>
<dbReference type="InterPro" id="IPR006076">
    <property type="entry name" value="FAD-dep_OxRdtase"/>
</dbReference>
<reference evidence="3" key="2">
    <citation type="submission" date="2023-06" db="EMBL/GenBank/DDBJ databases">
        <authorList>
            <consortium name="Lawrence Berkeley National Laboratory"/>
            <person name="Haridas S."/>
            <person name="Hensen N."/>
            <person name="Bonometti L."/>
            <person name="Westerberg I."/>
            <person name="Brannstrom I.O."/>
            <person name="Guillou S."/>
            <person name="Cros-Aarteil S."/>
            <person name="Calhoun S."/>
            <person name="Kuo A."/>
            <person name="Mondo S."/>
            <person name="Pangilinan J."/>
            <person name="Riley R."/>
            <person name="LaButti K."/>
            <person name="Andreopoulos B."/>
            <person name="Lipzen A."/>
            <person name="Chen C."/>
            <person name="Yanf M."/>
            <person name="Daum C."/>
            <person name="Ng V."/>
            <person name="Clum A."/>
            <person name="Steindorff A."/>
            <person name="Ohm R."/>
            <person name="Martin F."/>
            <person name="Silar P."/>
            <person name="Natvig D."/>
            <person name="Lalanne C."/>
            <person name="Gautier V."/>
            <person name="Ament-velasquez S.L."/>
            <person name="Kruys A."/>
            <person name="Hutchinson M.I."/>
            <person name="Powell A.J."/>
            <person name="Barry K."/>
            <person name="Miller A.N."/>
            <person name="Grigoriev I.V."/>
            <person name="Debuchy R."/>
            <person name="Gladieux P."/>
            <person name="Thoren M.H."/>
            <person name="Johannesson H."/>
        </authorList>
    </citation>
    <scope>NUCLEOTIDE SEQUENCE</scope>
    <source>
        <strain evidence="3">CBS 232.78</strain>
    </source>
</reference>
<evidence type="ECO:0000313" key="4">
    <source>
        <dbReference type="Proteomes" id="UP001285441"/>
    </source>
</evidence>
<dbReference type="InterPro" id="IPR036188">
    <property type="entry name" value="FAD/NAD-bd_sf"/>
</dbReference>
<comment type="caution">
    <text evidence="3">The sequence shown here is derived from an EMBL/GenBank/DDBJ whole genome shotgun (WGS) entry which is preliminary data.</text>
</comment>
<protein>
    <submittedName>
        <fullName evidence="3">FAD dependent oxidoreductase</fullName>
    </submittedName>
</protein>
<keyword evidence="4" id="KW-1185">Reference proteome</keyword>
<keyword evidence="1" id="KW-1133">Transmembrane helix</keyword>
<name>A0AAE0N761_9PEZI</name>
<feature type="transmembrane region" description="Helical" evidence="1">
    <location>
        <begin position="12"/>
        <end position="30"/>
    </location>
</feature>
<keyword evidence="1" id="KW-0472">Membrane</keyword>
<dbReference type="PANTHER" id="PTHR13847">
    <property type="entry name" value="SARCOSINE DEHYDROGENASE-RELATED"/>
    <property type="match status" value="1"/>
</dbReference>
<accession>A0AAE0N761</accession>
<evidence type="ECO:0000313" key="3">
    <source>
        <dbReference type="EMBL" id="KAK3372735.1"/>
    </source>
</evidence>
<dbReference type="Proteomes" id="UP001285441">
    <property type="component" value="Unassembled WGS sequence"/>
</dbReference>
<dbReference type="Pfam" id="PF01266">
    <property type="entry name" value="DAO"/>
    <property type="match status" value="1"/>
</dbReference>
<dbReference type="GO" id="GO:0005739">
    <property type="term" value="C:mitochondrion"/>
    <property type="evidence" value="ECO:0007669"/>
    <property type="project" value="TreeGrafter"/>
</dbReference>
<sequence>MSNSHNPEDTILVVGAGIVGSALAYFLSLPDADANTKRSKIIVFDRSLDPLVGSTGHAPGFIGQFNQSAALTQLAVDSVAEYAKIPGGFDSVGGLEIATSAEAVKKLESRLKTAVGLGLPAEMITMQRAAELAPKLVKPSNEGAALHFPTDGTADAGRITSYYREEAQKQGVQFVQGEVVELLTANGRATGVVVPTPSSDQSAPPVDKTFLANKVAITTGIWAQDLLDRDVVGYPVPVVPVAHPYAYSQPKEPSKSKMPFVRWPEHHVYARDHGDRYGLGTYDHKATTYTPENDTAIGDWLDNFDVPLESAKELLPASTSALFTPASKKFNGIFSMTPDNMPIICETALVSGLFMAVAVWVTHAAGTAKYLAKVIQGAPDLGDKYFDVWDSTNPSRFNGKTYKDLEERCLRGYNNIYATK</sequence>
<organism evidence="3 4">
    <name type="scientific">Podospora didyma</name>
    <dbReference type="NCBI Taxonomy" id="330526"/>
    <lineage>
        <taxon>Eukaryota</taxon>
        <taxon>Fungi</taxon>
        <taxon>Dikarya</taxon>
        <taxon>Ascomycota</taxon>
        <taxon>Pezizomycotina</taxon>
        <taxon>Sordariomycetes</taxon>
        <taxon>Sordariomycetidae</taxon>
        <taxon>Sordariales</taxon>
        <taxon>Podosporaceae</taxon>
        <taxon>Podospora</taxon>
    </lineage>
</organism>
<dbReference type="PANTHER" id="PTHR13847:SF193">
    <property type="entry name" value="PYRUVATE DEHYDROGENASE PHOSPHATASE REGULATORY SUBUNIT, MITOCHONDRIAL"/>
    <property type="match status" value="1"/>
</dbReference>
<proteinExistence type="predicted"/>
<dbReference type="Gene3D" id="3.30.9.10">
    <property type="entry name" value="D-Amino Acid Oxidase, subunit A, domain 2"/>
    <property type="match status" value="1"/>
</dbReference>
<evidence type="ECO:0000256" key="1">
    <source>
        <dbReference type="SAM" id="Phobius"/>
    </source>
</evidence>
<reference evidence="3" key="1">
    <citation type="journal article" date="2023" name="Mol. Phylogenet. Evol.">
        <title>Genome-scale phylogeny and comparative genomics of the fungal order Sordariales.</title>
        <authorList>
            <person name="Hensen N."/>
            <person name="Bonometti L."/>
            <person name="Westerberg I."/>
            <person name="Brannstrom I.O."/>
            <person name="Guillou S."/>
            <person name="Cros-Aarteil S."/>
            <person name="Calhoun S."/>
            <person name="Haridas S."/>
            <person name="Kuo A."/>
            <person name="Mondo S."/>
            <person name="Pangilinan J."/>
            <person name="Riley R."/>
            <person name="LaButti K."/>
            <person name="Andreopoulos B."/>
            <person name="Lipzen A."/>
            <person name="Chen C."/>
            <person name="Yan M."/>
            <person name="Daum C."/>
            <person name="Ng V."/>
            <person name="Clum A."/>
            <person name="Steindorff A."/>
            <person name="Ohm R.A."/>
            <person name="Martin F."/>
            <person name="Silar P."/>
            <person name="Natvig D.O."/>
            <person name="Lalanne C."/>
            <person name="Gautier V."/>
            <person name="Ament-Velasquez S.L."/>
            <person name="Kruys A."/>
            <person name="Hutchinson M.I."/>
            <person name="Powell A.J."/>
            <person name="Barry K."/>
            <person name="Miller A.N."/>
            <person name="Grigoriev I.V."/>
            <person name="Debuchy R."/>
            <person name="Gladieux P."/>
            <person name="Hiltunen Thoren M."/>
            <person name="Johannesson H."/>
        </authorList>
    </citation>
    <scope>NUCLEOTIDE SEQUENCE</scope>
    <source>
        <strain evidence="3">CBS 232.78</strain>
    </source>
</reference>